<name>A0A2T0SX85_9PSEU</name>
<dbReference type="InterPro" id="IPR013249">
    <property type="entry name" value="RNA_pol_sigma70_r4_t2"/>
</dbReference>
<dbReference type="NCBIfam" id="TIGR02937">
    <property type="entry name" value="sigma70-ECF"/>
    <property type="match status" value="1"/>
</dbReference>
<dbReference type="InterPro" id="IPR013325">
    <property type="entry name" value="RNA_pol_sigma_r2"/>
</dbReference>
<dbReference type="GO" id="GO:0006352">
    <property type="term" value="P:DNA-templated transcription initiation"/>
    <property type="evidence" value="ECO:0007669"/>
    <property type="project" value="InterPro"/>
</dbReference>
<dbReference type="EMBL" id="PVTF01000009">
    <property type="protein sequence ID" value="PRY38028.1"/>
    <property type="molecule type" value="Genomic_DNA"/>
</dbReference>
<evidence type="ECO:0000256" key="5">
    <source>
        <dbReference type="ARBA" id="ARBA00023163"/>
    </source>
</evidence>
<dbReference type="InterPro" id="IPR039425">
    <property type="entry name" value="RNA_pol_sigma-70-like"/>
</dbReference>
<reference evidence="8 9" key="1">
    <citation type="submission" date="2018-03" db="EMBL/GenBank/DDBJ databases">
        <title>Genomic Encyclopedia of Archaeal and Bacterial Type Strains, Phase II (KMG-II): from individual species to whole genera.</title>
        <authorList>
            <person name="Goeker M."/>
        </authorList>
    </citation>
    <scope>NUCLEOTIDE SEQUENCE [LARGE SCALE GENOMIC DNA]</scope>
    <source>
        <strain evidence="8 9">DSM 44720</strain>
    </source>
</reference>
<keyword evidence="5" id="KW-0804">Transcription</keyword>
<dbReference type="InterPro" id="IPR013324">
    <property type="entry name" value="RNA_pol_sigma_r3/r4-like"/>
</dbReference>
<dbReference type="InterPro" id="IPR036388">
    <property type="entry name" value="WH-like_DNA-bd_sf"/>
</dbReference>
<comment type="caution">
    <text evidence="8">The sequence shown here is derived from an EMBL/GenBank/DDBJ whole genome shotgun (WGS) entry which is preliminary data.</text>
</comment>
<dbReference type="InterPro" id="IPR007627">
    <property type="entry name" value="RNA_pol_sigma70_r2"/>
</dbReference>
<feature type="domain" description="RNA polymerase sigma factor 70 region 4 type 2" evidence="7">
    <location>
        <begin position="98"/>
        <end position="151"/>
    </location>
</feature>
<evidence type="ECO:0000256" key="2">
    <source>
        <dbReference type="ARBA" id="ARBA00023015"/>
    </source>
</evidence>
<dbReference type="OrthoDB" id="3692620at2"/>
<evidence type="ECO:0000313" key="9">
    <source>
        <dbReference type="Proteomes" id="UP000239494"/>
    </source>
</evidence>
<dbReference type="Pfam" id="PF08281">
    <property type="entry name" value="Sigma70_r4_2"/>
    <property type="match status" value="1"/>
</dbReference>
<keyword evidence="2" id="KW-0805">Transcription regulation</keyword>
<dbReference type="InterPro" id="IPR014325">
    <property type="entry name" value="RNA_pol_sigma-E_actinobac"/>
</dbReference>
<dbReference type="GO" id="GO:0016987">
    <property type="term" value="F:sigma factor activity"/>
    <property type="evidence" value="ECO:0007669"/>
    <property type="project" value="UniProtKB-KW"/>
</dbReference>
<dbReference type="GO" id="GO:0003677">
    <property type="term" value="F:DNA binding"/>
    <property type="evidence" value="ECO:0007669"/>
    <property type="project" value="UniProtKB-KW"/>
</dbReference>
<evidence type="ECO:0000256" key="3">
    <source>
        <dbReference type="ARBA" id="ARBA00023082"/>
    </source>
</evidence>
<evidence type="ECO:0000259" key="7">
    <source>
        <dbReference type="Pfam" id="PF08281"/>
    </source>
</evidence>
<evidence type="ECO:0000256" key="1">
    <source>
        <dbReference type="ARBA" id="ARBA00010641"/>
    </source>
</evidence>
<dbReference type="Proteomes" id="UP000239494">
    <property type="component" value="Unassembled WGS sequence"/>
</dbReference>
<dbReference type="PANTHER" id="PTHR43133:SF50">
    <property type="entry name" value="ECF RNA POLYMERASE SIGMA FACTOR SIGM"/>
    <property type="match status" value="1"/>
</dbReference>
<evidence type="ECO:0000256" key="4">
    <source>
        <dbReference type="ARBA" id="ARBA00023125"/>
    </source>
</evidence>
<evidence type="ECO:0000259" key="6">
    <source>
        <dbReference type="Pfam" id="PF04542"/>
    </source>
</evidence>
<organism evidence="8 9">
    <name type="scientific">Umezawaea tangerina</name>
    <dbReference type="NCBI Taxonomy" id="84725"/>
    <lineage>
        <taxon>Bacteria</taxon>
        <taxon>Bacillati</taxon>
        <taxon>Actinomycetota</taxon>
        <taxon>Actinomycetes</taxon>
        <taxon>Pseudonocardiales</taxon>
        <taxon>Pseudonocardiaceae</taxon>
        <taxon>Umezawaea</taxon>
    </lineage>
</organism>
<dbReference type="CDD" id="cd06171">
    <property type="entry name" value="Sigma70_r4"/>
    <property type="match status" value="1"/>
</dbReference>
<feature type="domain" description="RNA polymerase sigma-70 region 2" evidence="6">
    <location>
        <begin position="17"/>
        <end position="75"/>
    </location>
</feature>
<comment type="similarity">
    <text evidence="1">Belongs to the sigma-70 factor family. ECF subfamily.</text>
</comment>
<dbReference type="NCBIfam" id="TIGR02983">
    <property type="entry name" value="SigE-fam_strep"/>
    <property type="match status" value="1"/>
</dbReference>
<keyword evidence="3" id="KW-0731">Sigma factor</keyword>
<dbReference type="InterPro" id="IPR014284">
    <property type="entry name" value="RNA_pol_sigma-70_dom"/>
</dbReference>
<dbReference type="PANTHER" id="PTHR43133">
    <property type="entry name" value="RNA POLYMERASE ECF-TYPE SIGMA FACTO"/>
    <property type="match status" value="1"/>
</dbReference>
<dbReference type="SUPFAM" id="SSF88659">
    <property type="entry name" value="Sigma3 and sigma4 domains of RNA polymerase sigma factors"/>
    <property type="match status" value="1"/>
</dbReference>
<dbReference type="RefSeq" id="WP_106191015.1">
    <property type="nucleotide sequence ID" value="NZ_PVTF01000009.1"/>
</dbReference>
<accession>A0A2T0SX85</accession>
<dbReference type="AlphaFoldDB" id="A0A2T0SX85"/>
<keyword evidence="9" id="KW-1185">Reference proteome</keyword>
<proteinExistence type="inferred from homology"/>
<sequence length="164" mass="18925">MGVPEGFEEFVAGASTRLLRTAFLLTRDMGHAEDLLQTSLARAWRAWQRVQGDPEPYVRRIMVNTYATWWRRRWRDERPTEVLPEPVGVSPEAAVDEREWLWQALGRLPRRQRAVVVLRFYEDMTEAQAADVLGCSIGTVKSQASRAIAKLRLDDSVVREGMRR</sequence>
<evidence type="ECO:0000313" key="8">
    <source>
        <dbReference type="EMBL" id="PRY38028.1"/>
    </source>
</evidence>
<protein>
    <submittedName>
        <fullName evidence="8">RNA polymerase sigma-70 factor (Sigma-E family)</fullName>
    </submittedName>
</protein>
<dbReference type="Gene3D" id="1.10.10.10">
    <property type="entry name" value="Winged helix-like DNA-binding domain superfamily/Winged helix DNA-binding domain"/>
    <property type="match status" value="1"/>
</dbReference>
<keyword evidence="4" id="KW-0238">DNA-binding</keyword>
<dbReference type="Pfam" id="PF04542">
    <property type="entry name" value="Sigma70_r2"/>
    <property type="match status" value="1"/>
</dbReference>
<dbReference type="Gene3D" id="1.10.1740.10">
    <property type="match status" value="1"/>
</dbReference>
<gene>
    <name evidence="8" type="ORF">CLV43_109248</name>
</gene>
<dbReference type="SUPFAM" id="SSF88946">
    <property type="entry name" value="Sigma2 domain of RNA polymerase sigma factors"/>
    <property type="match status" value="1"/>
</dbReference>